<keyword evidence="3" id="KW-1185">Reference proteome</keyword>
<name>A0ABT0KRF5_9GAMM</name>
<organism evidence="2 3">
    <name type="scientific">Shewanella electrodiphila</name>
    <dbReference type="NCBI Taxonomy" id="934143"/>
    <lineage>
        <taxon>Bacteria</taxon>
        <taxon>Pseudomonadati</taxon>
        <taxon>Pseudomonadota</taxon>
        <taxon>Gammaproteobacteria</taxon>
        <taxon>Alteromonadales</taxon>
        <taxon>Shewanellaceae</taxon>
        <taxon>Shewanella</taxon>
    </lineage>
</organism>
<reference evidence="2 3" key="1">
    <citation type="submission" date="2022-01" db="EMBL/GenBank/DDBJ databases">
        <title>Whole genome-based taxonomy of the Shewanellaceae.</title>
        <authorList>
            <person name="Martin-Rodriguez A.J."/>
        </authorList>
    </citation>
    <scope>NUCLEOTIDE SEQUENCE [LARGE SCALE GENOMIC DNA]</scope>
    <source>
        <strain evidence="2 3">DSM 24955</strain>
    </source>
</reference>
<gene>
    <name evidence="2" type="ORF">L2737_14055</name>
</gene>
<accession>A0ABT0KRF5</accession>
<proteinExistence type="predicted"/>
<feature type="transmembrane region" description="Helical" evidence="1">
    <location>
        <begin position="66"/>
        <end position="88"/>
    </location>
</feature>
<keyword evidence="1" id="KW-1133">Transmembrane helix</keyword>
<feature type="transmembrane region" description="Helical" evidence="1">
    <location>
        <begin position="34"/>
        <end position="60"/>
    </location>
</feature>
<comment type="caution">
    <text evidence="2">The sequence shown here is derived from an EMBL/GenBank/DDBJ whole genome shotgun (WGS) entry which is preliminary data.</text>
</comment>
<evidence type="ECO:0000256" key="1">
    <source>
        <dbReference type="SAM" id="Phobius"/>
    </source>
</evidence>
<dbReference type="RefSeq" id="WP_248956113.1">
    <property type="nucleotide sequence ID" value="NZ_JAKIKU010000007.1"/>
</dbReference>
<dbReference type="EMBL" id="JAKIKU010000007">
    <property type="protein sequence ID" value="MCL1046437.1"/>
    <property type="molecule type" value="Genomic_DNA"/>
</dbReference>
<feature type="transmembrane region" description="Helical" evidence="1">
    <location>
        <begin position="6"/>
        <end position="22"/>
    </location>
</feature>
<keyword evidence="1" id="KW-0812">Transmembrane</keyword>
<evidence type="ECO:0000313" key="2">
    <source>
        <dbReference type="EMBL" id="MCL1046437.1"/>
    </source>
</evidence>
<protein>
    <submittedName>
        <fullName evidence="2">Uncharacterized protein</fullName>
    </submittedName>
</protein>
<sequence>MSTIKAGGVVTILISAAFHAFEQLMDDKKTWHHFVGGMAVDILIAAGSAAVSLILVTAAAALTTAVVGGLAVIVIVGTVIGFFSSMFIDTKYWSKRIAEALIDMEKNMLTNTSHINNQLQEANRQYHDDPILFIHRLFGIPYRGPILR</sequence>
<evidence type="ECO:0000313" key="3">
    <source>
        <dbReference type="Proteomes" id="UP001202134"/>
    </source>
</evidence>
<dbReference type="Proteomes" id="UP001202134">
    <property type="component" value="Unassembled WGS sequence"/>
</dbReference>
<keyword evidence="1" id="KW-0472">Membrane</keyword>